<evidence type="ECO:0000313" key="1">
    <source>
        <dbReference type="EMBL" id="KAK7350751.1"/>
    </source>
</evidence>
<dbReference type="Proteomes" id="UP001367508">
    <property type="component" value="Unassembled WGS sequence"/>
</dbReference>
<gene>
    <name evidence="1" type="ORF">VNO77_09674</name>
</gene>
<dbReference type="EMBL" id="JAYMYQ010000002">
    <property type="protein sequence ID" value="KAK7350751.1"/>
    <property type="molecule type" value="Genomic_DNA"/>
</dbReference>
<proteinExistence type="predicted"/>
<evidence type="ECO:0000313" key="2">
    <source>
        <dbReference type="Proteomes" id="UP001367508"/>
    </source>
</evidence>
<organism evidence="1 2">
    <name type="scientific">Canavalia gladiata</name>
    <name type="common">Sword bean</name>
    <name type="synonym">Dolichos gladiatus</name>
    <dbReference type="NCBI Taxonomy" id="3824"/>
    <lineage>
        <taxon>Eukaryota</taxon>
        <taxon>Viridiplantae</taxon>
        <taxon>Streptophyta</taxon>
        <taxon>Embryophyta</taxon>
        <taxon>Tracheophyta</taxon>
        <taxon>Spermatophyta</taxon>
        <taxon>Magnoliopsida</taxon>
        <taxon>eudicotyledons</taxon>
        <taxon>Gunneridae</taxon>
        <taxon>Pentapetalae</taxon>
        <taxon>rosids</taxon>
        <taxon>fabids</taxon>
        <taxon>Fabales</taxon>
        <taxon>Fabaceae</taxon>
        <taxon>Papilionoideae</taxon>
        <taxon>50 kb inversion clade</taxon>
        <taxon>NPAAA clade</taxon>
        <taxon>indigoferoid/millettioid clade</taxon>
        <taxon>Phaseoleae</taxon>
        <taxon>Canavalia</taxon>
    </lineage>
</organism>
<protein>
    <submittedName>
        <fullName evidence="1">Uncharacterized protein</fullName>
    </submittedName>
</protein>
<keyword evidence="2" id="KW-1185">Reference proteome</keyword>
<sequence>MITDSQSQNTINSNCIIPELKTNFQLLLKEDNVFYSTIFFLWAQIISLTSNCTRPSRILSDSDETTLITGFEFQSITQGAGRFRYLNLSRSSHEPTHGTELVLLVAGNETEFPETEN</sequence>
<dbReference type="AlphaFoldDB" id="A0AAN9QXG7"/>
<reference evidence="1 2" key="1">
    <citation type="submission" date="2024-01" db="EMBL/GenBank/DDBJ databases">
        <title>The genomes of 5 underutilized Papilionoideae crops provide insights into root nodulation and disease resistanc.</title>
        <authorList>
            <person name="Jiang F."/>
        </authorList>
    </citation>
    <scope>NUCLEOTIDE SEQUENCE [LARGE SCALE GENOMIC DNA]</scope>
    <source>
        <strain evidence="1">LVBAO_FW01</strain>
        <tissue evidence="1">Leaves</tissue>
    </source>
</reference>
<name>A0AAN9QXG7_CANGL</name>
<accession>A0AAN9QXG7</accession>
<comment type="caution">
    <text evidence="1">The sequence shown here is derived from an EMBL/GenBank/DDBJ whole genome shotgun (WGS) entry which is preliminary data.</text>
</comment>